<organism evidence="5 6">
    <name type="scientific">Macrolepiota fuliginosa MF-IS2</name>
    <dbReference type="NCBI Taxonomy" id="1400762"/>
    <lineage>
        <taxon>Eukaryota</taxon>
        <taxon>Fungi</taxon>
        <taxon>Dikarya</taxon>
        <taxon>Basidiomycota</taxon>
        <taxon>Agaricomycotina</taxon>
        <taxon>Agaricomycetes</taxon>
        <taxon>Agaricomycetidae</taxon>
        <taxon>Agaricales</taxon>
        <taxon>Agaricineae</taxon>
        <taxon>Agaricaceae</taxon>
        <taxon>Macrolepiota</taxon>
    </lineage>
</organism>
<dbReference type="PANTHER" id="PTHR12684">
    <property type="entry name" value="PUTATIVE PHOSPHOTRANSFERASE"/>
    <property type="match status" value="1"/>
</dbReference>
<feature type="region of interest" description="Disordered" evidence="4">
    <location>
        <begin position="1"/>
        <end position="52"/>
    </location>
</feature>
<comment type="catalytic activity">
    <reaction evidence="3">
        <text>2'-phospho-[ligated tRNA] + NAD(+) = mature tRNA + ADP-alpha-D-ribose 1'',2''-cyclic phosphate + nicotinamide</text>
        <dbReference type="Rhea" id="RHEA:23324"/>
        <dbReference type="Rhea" id="RHEA-COMP:11106"/>
        <dbReference type="Rhea" id="RHEA-COMP:11107"/>
        <dbReference type="ChEBI" id="CHEBI:17154"/>
        <dbReference type="ChEBI" id="CHEBI:57540"/>
        <dbReference type="ChEBI" id="CHEBI:76596"/>
        <dbReference type="ChEBI" id="CHEBI:82883"/>
        <dbReference type="ChEBI" id="CHEBI:85027"/>
        <dbReference type="EC" id="2.7.1.160"/>
    </reaction>
</comment>
<evidence type="ECO:0000256" key="4">
    <source>
        <dbReference type="SAM" id="MobiDB-lite"/>
    </source>
</evidence>
<gene>
    <name evidence="5" type="ORF">P691DRAFT_791812</name>
</gene>
<proteinExistence type="predicted"/>
<dbReference type="Gene3D" id="1.10.10.970">
    <property type="entry name" value="RNA 2'-phosphotransferase, Tpt1/KptA family, N-terminal domain"/>
    <property type="match status" value="1"/>
</dbReference>
<dbReference type="EMBL" id="MU151999">
    <property type="protein sequence ID" value="KAF9441239.1"/>
    <property type="molecule type" value="Genomic_DNA"/>
</dbReference>
<evidence type="ECO:0000256" key="2">
    <source>
        <dbReference type="ARBA" id="ARBA00012007"/>
    </source>
</evidence>
<dbReference type="GO" id="GO:0006388">
    <property type="term" value="P:tRNA splicing, via endonucleolytic cleavage and ligation"/>
    <property type="evidence" value="ECO:0007669"/>
    <property type="project" value="TreeGrafter"/>
</dbReference>
<evidence type="ECO:0000256" key="1">
    <source>
        <dbReference type="ARBA" id="ARBA00003343"/>
    </source>
</evidence>
<dbReference type="AlphaFoldDB" id="A0A9P5X0B1"/>
<evidence type="ECO:0000313" key="6">
    <source>
        <dbReference type="Proteomes" id="UP000807342"/>
    </source>
</evidence>
<dbReference type="Pfam" id="PF01885">
    <property type="entry name" value="PTS_2-RNA"/>
    <property type="match status" value="1"/>
</dbReference>
<keyword evidence="6" id="KW-1185">Reference proteome</keyword>
<dbReference type="Proteomes" id="UP000807342">
    <property type="component" value="Unassembled WGS sequence"/>
</dbReference>
<comment type="function">
    <text evidence="1">Catalyzes the last step of tRNA splicing, the transfer of the splice junction 2'-phosphate from ligated tRNA to NAD to produce ADP-ribose 1''-2'' cyclic phosphate.</text>
</comment>
<reference evidence="5" key="1">
    <citation type="submission" date="2020-11" db="EMBL/GenBank/DDBJ databases">
        <authorList>
            <consortium name="DOE Joint Genome Institute"/>
            <person name="Ahrendt S."/>
            <person name="Riley R."/>
            <person name="Andreopoulos W."/>
            <person name="Labutti K."/>
            <person name="Pangilinan J."/>
            <person name="Ruiz-Duenas F.J."/>
            <person name="Barrasa J.M."/>
            <person name="Sanchez-Garcia M."/>
            <person name="Camarero S."/>
            <person name="Miyauchi S."/>
            <person name="Serrano A."/>
            <person name="Linde D."/>
            <person name="Babiker R."/>
            <person name="Drula E."/>
            <person name="Ayuso-Fernandez I."/>
            <person name="Pacheco R."/>
            <person name="Padilla G."/>
            <person name="Ferreira P."/>
            <person name="Barriuso J."/>
            <person name="Kellner H."/>
            <person name="Castanera R."/>
            <person name="Alfaro M."/>
            <person name="Ramirez L."/>
            <person name="Pisabarro A.G."/>
            <person name="Kuo A."/>
            <person name="Tritt A."/>
            <person name="Lipzen A."/>
            <person name="He G."/>
            <person name="Yan M."/>
            <person name="Ng V."/>
            <person name="Cullen D."/>
            <person name="Martin F."/>
            <person name="Rosso M.-N."/>
            <person name="Henrissat B."/>
            <person name="Hibbett D."/>
            <person name="Martinez A.T."/>
            <person name="Grigoriev I.V."/>
        </authorList>
    </citation>
    <scope>NUCLEOTIDE SEQUENCE</scope>
    <source>
        <strain evidence="5">MF-IS2</strain>
    </source>
</reference>
<dbReference type="InterPro" id="IPR042080">
    <property type="entry name" value="RNA_2'-PTrans_N"/>
</dbReference>
<evidence type="ECO:0000256" key="3">
    <source>
        <dbReference type="ARBA" id="ARBA00047949"/>
    </source>
</evidence>
<protein>
    <recommendedName>
        <fullName evidence="2">2'-phosphotransferase</fullName>
        <ecNumber evidence="2">2.7.1.160</ecNumber>
    </recommendedName>
</protein>
<dbReference type="OrthoDB" id="419694at2759"/>
<feature type="compositionally biased region" description="Polar residues" evidence="4">
    <location>
        <begin position="29"/>
        <end position="41"/>
    </location>
</feature>
<evidence type="ECO:0000313" key="5">
    <source>
        <dbReference type="EMBL" id="KAF9441239.1"/>
    </source>
</evidence>
<accession>A0A9P5X0B1</accession>
<feature type="compositionally biased region" description="Polar residues" evidence="4">
    <location>
        <begin position="1"/>
        <end position="15"/>
    </location>
</feature>
<dbReference type="SUPFAM" id="SSF56399">
    <property type="entry name" value="ADP-ribosylation"/>
    <property type="match status" value="1"/>
</dbReference>
<sequence length="244" mass="26295">MHNESTQSLETTQGFPGTGEPGLGAGPSRSGTPNVTASRGSQKLDSRDKPDLRLSKTISWPLRHSAASEGLVIRVDGADGYVKVDDPMLAVQERSDTTPWPNPRAAERDSYGQGMELLGTGKGAWLIKENQGHPLKYIPQTIQVEFESIQSESDIPSGLVVHGTTGDGWATIQEGPEKTRRDHLAQGVGDGTASDTSPLTLAVISAMHVRNPLDAGVKYHLSDNRIVLTKGGRSRHWERSSLIE</sequence>
<feature type="compositionally biased region" description="Basic and acidic residues" evidence="4">
    <location>
        <begin position="42"/>
        <end position="52"/>
    </location>
</feature>
<dbReference type="PANTHER" id="PTHR12684:SF2">
    <property type="entry name" value="TRNA 2'-PHOSPHOTRANSFERASE 1"/>
    <property type="match status" value="1"/>
</dbReference>
<name>A0A9P5X0B1_9AGAR</name>
<dbReference type="InterPro" id="IPR002745">
    <property type="entry name" value="Ptrans_KptA/Tpt1"/>
</dbReference>
<feature type="compositionally biased region" description="Gly residues" evidence="4">
    <location>
        <begin position="16"/>
        <end position="25"/>
    </location>
</feature>
<dbReference type="EC" id="2.7.1.160" evidence="2"/>
<dbReference type="GO" id="GO:0000215">
    <property type="term" value="F:tRNA 2'-phosphotransferase activity"/>
    <property type="evidence" value="ECO:0007669"/>
    <property type="project" value="UniProtKB-EC"/>
</dbReference>
<comment type="caution">
    <text evidence="5">The sequence shown here is derived from an EMBL/GenBank/DDBJ whole genome shotgun (WGS) entry which is preliminary data.</text>
</comment>